<accession>A0A2T4AB38</accession>
<evidence type="ECO:0000313" key="2">
    <source>
        <dbReference type="Proteomes" id="UP000241690"/>
    </source>
</evidence>
<organism evidence="1 2">
    <name type="scientific">Trichoderma harzianum CBS 226.95</name>
    <dbReference type="NCBI Taxonomy" id="983964"/>
    <lineage>
        <taxon>Eukaryota</taxon>
        <taxon>Fungi</taxon>
        <taxon>Dikarya</taxon>
        <taxon>Ascomycota</taxon>
        <taxon>Pezizomycotina</taxon>
        <taxon>Sordariomycetes</taxon>
        <taxon>Hypocreomycetidae</taxon>
        <taxon>Hypocreales</taxon>
        <taxon>Hypocreaceae</taxon>
        <taxon>Trichoderma</taxon>
    </lineage>
</organism>
<reference evidence="1 2" key="1">
    <citation type="submission" date="2016-07" db="EMBL/GenBank/DDBJ databases">
        <title>Multiple horizontal gene transfer events from other fungi enriched the ability of initially mycotrophic Trichoderma (Ascomycota) to feed on dead plant biomass.</title>
        <authorList>
            <consortium name="DOE Joint Genome Institute"/>
            <person name="Aerts A."/>
            <person name="Atanasova L."/>
            <person name="Chenthamara K."/>
            <person name="Zhang J."/>
            <person name="Grujic M."/>
            <person name="Henrissat B."/>
            <person name="Kuo A."/>
            <person name="Salamov A."/>
            <person name="Lipzen A."/>
            <person name="Labutti K."/>
            <person name="Barry K."/>
            <person name="Miao Y."/>
            <person name="Rahimi M.J."/>
            <person name="Shen Q."/>
            <person name="Grigoriev I.V."/>
            <person name="Kubicek C.P."/>
            <person name="Druzhinina I.S."/>
        </authorList>
    </citation>
    <scope>NUCLEOTIDE SEQUENCE [LARGE SCALE GENOMIC DNA]</scope>
    <source>
        <strain evidence="1 2">CBS 226.95</strain>
    </source>
</reference>
<name>A0A2T4AB38_TRIHA</name>
<evidence type="ECO:0000313" key="1">
    <source>
        <dbReference type="EMBL" id="PTB54291.1"/>
    </source>
</evidence>
<dbReference type="GeneID" id="36623868"/>
<keyword evidence="2" id="KW-1185">Reference proteome</keyword>
<proteinExistence type="predicted"/>
<gene>
    <name evidence="1" type="ORF">M431DRAFT_454292</name>
</gene>
<dbReference type="Proteomes" id="UP000241690">
    <property type="component" value="Unassembled WGS sequence"/>
</dbReference>
<dbReference type="AlphaFoldDB" id="A0A2T4AB38"/>
<dbReference type="RefSeq" id="XP_024773968.1">
    <property type="nucleotide sequence ID" value="XM_024915301.1"/>
</dbReference>
<protein>
    <submittedName>
        <fullName evidence="1">Uncharacterized protein</fullName>
    </submittedName>
</protein>
<dbReference type="EMBL" id="KZ679681">
    <property type="protein sequence ID" value="PTB54291.1"/>
    <property type="molecule type" value="Genomic_DNA"/>
</dbReference>
<sequence length="158" mass="17609">MTISITTNTSIPTFGVVASTSWHQKSTALRSNAMPLKSIDHSILATLPYQHIFRSFSATPLQHKHGLDHIRTFTPTAPLKRKRKEKHKTNILRANRTPYQLHGHGVIPCQAHLGVNGSLLRACRCARLNAAAELGRCEWTTMERCELEACRVTGSSWG</sequence>